<keyword evidence="11" id="KW-1185">Reference proteome</keyword>
<evidence type="ECO:0000256" key="6">
    <source>
        <dbReference type="ARBA" id="ARBA00022801"/>
    </source>
</evidence>
<keyword evidence="8" id="KW-1133">Transmembrane helix</keyword>
<keyword evidence="4" id="KW-0812">Transmembrane</keyword>
<dbReference type="GO" id="GO:0016787">
    <property type="term" value="F:hydrolase activity"/>
    <property type="evidence" value="ECO:0007669"/>
    <property type="project" value="UniProtKB-KW"/>
</dbReference>
<sequence>MAGGPTTWLYVSGYRFLLHRAESALLGVDSRVSGESLRSRTAPLTIGCVVAAIAFAGCALLGLLRPEARLDQLQIVMGKRTGALYVRVDDTWHPVLNLVSARLIAGTDADPQPVRESELSHTKRGPLLGIPGAPQLVGSLLPGEQAVWTICDGGEESATTVVVEAAPAPPDGRLTDEQAILATAGAGSPTYLLYRGKRAVVDLADPAVVRALGLQGRASSAVSPLLLNAVPEVSPITTPRIRGVGEKAAGLPGFPVGALLRLARGDGDEYYAVLGSGVQRIGRVAADLLRFSDSRGSADVPAVAPDVLHAAPVVTALPVATFPDQPPQTLVFATHQADSVVCAAWDPGHSDTASLAAGRLPVPSGQAPVTLAQADGRGPALDAVYLPPGRSAYVRPYGQAGARYLVTDTGVRFVIHDDDAARDLGLPPAATPVPWPLLAALPSGPELSRASALVARDAVAGTP</sequence>
<dbReference type="GO" id="GO:0005886">
    <property type="term" value="C:plasma membrane"/>
    <property type="evidence" value="ECO:0007669"/>
    <property type="project" value="UniProtKB-SubCell"/>
</dbReference>
<dbReference type="Proteomes" id="UP000217736">
    <property type="component" value="Chromosome"/>
</dbReference>
<evidence type="ECO:0000313" key="11">
    <source>
        <dbReference type="Proteomes" id="UP000217736"/>
    </source>
</evidence>
<dbReference type="EMBL" id="AP018164">
    <property type="protein sequence ID" value="BAX91149.1"/>
    <property type="molecule type" value="Genomic_DNA"/>
</dbReference>
<accession>A0A1Z4EDW4</accession>
<keyword evidence="6" id="KW-0378">Hydrolase</keyword>
<evidence type="ECO:0000256" key="7">
    <source>
        <dbReference type="ARBA" id="ARBA00022840"/>
    </source>
</evidence>
<gene>
    <name evidence="10" type="primary">eccB4</name>
    <name evidence="10" type="ORF">MSG_00990</name>
</gene>
<dbReference type="RefSeq" id="WP_096437558.1">
    <property type="nucleotide sequence ID" value="NZ_AP018164.1"/>
</dbReference>
<dbReference type="PANTHER" id="PTHR40765:SF2">
    <property type="entry name" value="ESX-2 SECRETION SYSTEM ATPASE ECCB2"/>
    <property type="match status" value="1"/>
</dbReference>
<dbReference type="GO" id="GO:0005576">
    <property type="term" value="C:extracellular region"/>
    <property type="evidence" value="ECO:0007669"/>
    <property type="project" value="TreeGrafter"/>
</dbReference>
<evidence type="ECO:0000256" key="2">
    <source>
        <dbReference type="ARBA" id="ARBA00008149"/>
    </source>
</evidence>
<comment type="similarity">
    <text evidence="2">Belongs to the EccB family.</text>
</comment>
<dbReference type="GO" id="GO:0005524">
    <property type="term" value="F:ATP binding"/>
    <property type="evidence" value="ECO:0007669"/>
    <property type="project" value="UniProtKB-KW"/>
</dbReference>
<dbReference type="Pfam" id="PF05108">
    <property type="entry name" value="T7SS_ESX1_EccB"/>
    <property type="match status" value="1"/>
</dbReference>
<dbReference type="InterPro" id="IPR042485">
    <property type="entry name" value="T7SS_EccB_R3"/>
</dbReference>
<dbReference type="Gene3D" id="3.30.2390.20">
    <property type="entry name" value="Type VII secretion system EccB, repeat 1 domain"/>
    <property type="match status" value="1"/>
</dbReference>
<evidence type="ECO:0000256" key="8">
    <source>
        <dbReference type="ARBA" id="ARBA00022989"/>
    </source>
</evidence>
<dbReference type="InterPro" id="IPR044857">
    <property type="entry name" value="T7SS_EccB_R1"/>
</dbReference>
<evidence type="ECO:0000256" key="3">
    <source>
        <dbReference type="ARBA" id="ARBA00022475"/>
    </source>
</evidence>
<name>A0A1Z4EDW4_9MYCO</name>
<organism evidence="10 11">
    <name type="scientific">Mycobacterium shigaense</name>
    <dbReference type="NCBI Taxonomy" id="722731"/>
    <lineage>
        <taxon>Bacteria</taxon>
        <taxon>Bacillati</taxon>
        <taxon>Actinomycetota</taxon>
        <taxon>Actinomycetes</taxon>
        <taxon>Mycobacteriales</taxon>
        <taxon>Mycobacteriaceae</taxon>
        <taxon>Mycobacterium</taxon>
        <taxon>Mycobacterium simiae complex</taxon>
    </lineage>
</organism>
<comment type="subcellular location">
    <subcellularLocation>
        <location evidence="1">Cell membrane</location>
        <topology evidence="1">Single-pass membrane protein</topology>
    </subcellularLocation>
</comment>
<dbReference type="PANTHER" id="PTHR40765">
    <property type="entry name" value="ESX-2 SECRETION SYSTEM ATPASE ECCB2"/>
    <property type="match status" value="1"/>
</dbReference>
<dbReference type="InterPro" id="IPR007795">
    <property type="entry name" value="T7SS_EccB"/>
</dbReference>
<reference evidence="11" key="1">
    <citation type="submission" date="2017-06" db="EMBL/GenBank/DDBJ databases">
        <title>Complete Genome Sequence of Mycobacterium shigaense.</title>
        <authorList>
            <person name="Fukano H."/>
            <person name="Yoshida M."/>
            <person name="Kazumi Y."/>
            <person name="Ogura Y."/>
            <person name="Mitarai S."/>
            <person name="Hayashi T."/>
            <person name="Hoshino Y."/>
        </authorList>
    </citation>
    <scope>NUCLEOTIDE SEQUENCE [LARGE SCALE GENOMIC DNA]</scope>
    <source>
        <strain evidence="11">UN-152</strain>
    </source>
</reference>
<keyword evidence="7" id="KW-0067">ATP-binding</keyword>
<evidence type="ECO:0000256" key="4">
    <source>
        <dbReference type="ARBA" id="ARBA00022692"/>
    </source>
</evidence>
<dbReference type="NCBIfam" id="TIGR03919">
    <property type="entry name" value="T7SS_EccB"/>
    <property type="match status" value="1"/>
</dbReference>
<keyword evidence="3" id="KW-1003">Cell membrane</keyword>
<protein>
    <submittedName>
        <fullName evidence="10">ESX-4 secretion system ATPase EccB4</fullName>
    </submittedName>
</protein>
<dbReference type="Gene3D" id="2.40.50.910">
    <property type="entry name" value="Type VII secretion system EccB, repeat 3 domain"/>
    <property type="match status" value="1"/>
</dbReference>
<evidence type="ECO:0000256" key="1">
    <source>
        <dbReference type="ARBA" id="ARBA00004162"/>
    </source>
</evidence>
<evidence type="ECO:0000256" key="5">
    <source>
        <dbReference type="ARBA" id="ARBA00022741"/>
    </source>
</evidence>
<dbReference type="AlphaFoldDB" id="A0A1Z4EDW4"/>
<keyword evidence="9" id="KW-0472">Membrane</keyword>
<keyword evidence="5" id="KW-0547">Nucleotide-binding</keyword>
<evidence type="ECO:0000313" key="10">
    <source>
        <dbReference type="EMBL" id="BAX91149.1"/>
    </source>
</evidence>
<proteinExistence type="inferred from homology"/>
<dbReference type="KEGG" id="mshg:MSG_00990"/>
<dbReference type="OrthoDB" id="3847604at2"/>
<evidence type="ECO:0000256" key="9">
    <source>
        <dbReference type="ARBA" id="ARBA00023136"/>
    </source>
</evidence>